<accession>A0A5E7EL04</accession>
<dbReference type="InterPro" id="IPR027417">
    <property type="entry name" value="P-loop_NTPase"/>
</dbReference>
<dbReference type="Pfam" id="PF13671">
    <property type="entry name" value="AAA_33"/>
    <property type="match status" value="1"/>
</dbReference>
<dbReference type="RefSeq" id="WP_150806017.1">
    <property type="nucleotide sequence ID" value="NZ_CABVHY010000027.1"/>
</dbReference>
<protein>
    <recommendedName>
        <fullName evidence="3">Kinase</fullName>
    </recommendedName>
</protein>
<dbReference type="PANTHER" id="PTHR37807:SF3">
    <property type="entry name" value="OS07G0160300 PROTEIN"/>
    <property type="match status" value="1"/>
</dbReference>
<gene>
    <name evidence="1" type="ORF">PS723_04713</name>
</gene>
<dbReference type="Gene3D" id="3.40.50.300">
    <property type="entry name" value="P-loop containing nucleotide triphosphate hydrolases"/>
    <property type="match status" value="1"/>
</dbReference>
<reference evidence="1 2" key="1">
    <citation type="submission" date="2019-09" db="EMBL/GenBank/DDBJ databases">
        <authorList>
            <person name="Chandra G."/>
            <person name="Truman W A."/>
        </authorList>
    </citation>
    <scope>NUCLEOTIDE SEQUENCE [LARGE SCALE GENOMIC DNA]</scope>
    <source>
        <strain evidence="1">PS723</strain>
    </source>
</reference>
<dbReference type="AlphaFoldDB" id="A0A5E7EL04"/>
<sequence length="167" mass="17933">MLIVFSGLPGTGKTTIARALAAQSAATWLRIDSIEQAIRDAGVLGGDAGKSGYSVANALAQANLSIGNTVIADCVNPVAESRQAWRKIADYHSVPLVDIEVVCSDIAEHRRRVETRELDIPGLVPATWQSVLDHDYEAWGFGPFRLDTAVLSAEEAVIAVLEHIRSQ</sequence>
<proteinExistence type="predicted"/>
<dbReference type="OrthoDB" id="3819922at2"/>
<name>A0A5E7EL04_PSEFL</name>
<dbReference type="EMBL" id="CABVHY010000027">
    <property type="protein sequence ID" value="VVO27460.1"/>
    <property type="molecule type" value="Genomic_DNA"/>
</dbReference>
<organism evidence="1 2">
    <name type="scientific">Pseudomonas fluorescens</name>
    <dbReference type="NCBI Taxonomy" id="294"/>
    <lineage>
        <taxon>Bacteria</taxon>
        <taxon>Pseudomonadati</taxon>
        <taxon>Pseudomonadota</taxon>
        <taxon>Gammaproteobacteria</taxon>
        <taxon>Pseudomonadales</taxon>
        <taxon>Pseudomonadaceae</taxon>
        <taxon>Pseudomonas</taxon>
    </lineage>
</organism>
<evidence type="ECO:0000313" key="1">
    <source>
        <dbReference type="EMBL" id="VVO27460.1"/>
    </source>
</evidence>
<dbReference type="PANTHER" id="PTHR37807">
    <property type="entry name" value="OS07G0160300 PROTEIN"/>
    <property type="match status" value="1"/>
</dbReference>
<evidence type="ECO:0000313" key="2">
    <source>
        <dbReference type="Proteomes" id="UP000379480"/>
    </source>
</evidence>
<dbReference type="SUPFAM" id="SSF52540">
    <property type="entry name" value="P-loop containing nucleoside triphosphate hydrolases"/>
    <property type="match status" value="1"/>
</dbReference>
<dbReference type="Proteomes" id="UP000379480">
    <property type="component" value="Unassembled WGS sequence"/>
</dbReference>
<evidence type="ECO:0008006" key="3">
    <source>
        <dbReference type="Google" id="ProtNLM"/>
    </source>
</evidence>